<dbReference type="PROSITE" id="PS51257">
    <property type="entry name" value="PROKAR_LIPOPROTEIN"/>
    <property type="match status" value="1"/>
</dbReference>
<dbReference type="InterPro" id="IPR019594">
    <property type="entry name" value="Glu/Gly-bd"/>
</dbReference>
<dbReference type="SUPFAM" id="SSF53850">
    <property type="entry name" value="Periplasmic binding protein-like II"/>
    <property type="match status" value="1"/>
</dbReference>
<evidence type="ECO:0000256" key="4">
    <source>
        <dbReference type="ARBA" id="ARBA00022475"/>
    </source>
</evidence>
<evidence type="ECO:0000256" key="9">
    <source>
        <dbReference type="ARBA" id="ARBA00023170"/>
    </source>
</evidence>
<keyword evidence="3" id="KW-0813">Transport</keyword>
<evidence type="ECO:0000256" key="10">
    <source>
        <dbReference type="ARBA" id="ARBA00023180"/>
    </source>
</evidence>
<dbReference type="SMART" id="SM00918">
    <property type="entry name" value="Lig_chan-Glu_bd"/>
    <property type="match status" value="1"/>
</dbReference>
<dbReference type="Gene3D" id="1.10.287.70">
    <property type="match status" value="1"/>
</dbReference>
<keyword evidence="7" id="KW-0406">Ion transport</keyword>
<keyword evidence="6 13" id="KW-1133">Transmembrane helix</keyword>
<dbReference type="GO" id="GO:0005886">
    <property type="term" value="C:plasma membrane"/>
    <property type="evidence" value="ECO:0007669"/>
    <property type="project" value="UniProtKB-SubCell"/>
</dbReference>
<evidence type="ECO:0000256" key="11">
    <source>
        <dbReference type="ARBA" id="ARBA00023286"/>
    </source>
</evidence>
<protein>
    <submittedName>
        <fullName evidence="15">Glutamate receptor ionotropic like protein</fullName>
    </submittedName>
</protein>
<keyword evidence="4" id="KW-1003">Cell membrane</keyword>
<evidence type="ECO:0000259" key="14">
    <source>
        <dbReference type="SMART" id="SM00918"/>
    </source>
</evidence>
<dbReference type="InterPro" id="IPR001320">
    <property type="entry name" value="Iontro_rcpt_C"/>
</dbReference>
<dbReference type="GO" id="GO:0015276">
    <property type="term" value="F:ligand-gated monoatomic ion channel activity"/>
    <property type="evidence" value="ECO:0007669"/>
    <property type="project" value="InterPro"/>
</dbReference>
<evidence type="ECO:0000313" key="16">
    <source>
        <dbReference type="Proteomes" id="UP000807504"/>
    </source>
</evidence>
<evidence type="ECO:0000256" key="2">
    <source>
        <dbReference type="ARBA" id="ARBA00008685"/>
    </source>
</evidence>
<keyword evidence="11" id="KW-1071">Ligand-gated ion channel</keyword>
<reference evidence="15" key="2">
    <citation type="submission" date="2020-06" db="EMBL/GenBank/DDBJ databases">
        <authorList>
            <person name="Sheffer M."/>
        </authorList>
    </citation>
    <scope>NUCLEOTIDE SEQUENCE</scope>
</reference>
<feature type="transmembrane region" description="Helical" evidence="13">
    <location>
        <begin position="204"/>
        <end position="226"/>
    </location>
</feature>
<dbReference type="GO" id="GO:0050906">
    <property type="term" value="P:detection of stimulus involved in sensory perception"/>
    <property type="evidence" value="ECO:0007669"/>
    <property type="project" value="UniProtKB-ARBA"/>
</dbReference>
<evidence type="ECO:0000256" key="13">
    <source>
        <dbReference type="SAM" id="Phobius"/>
    </source>
</evidence>
<keyword evidence="10" id="KW-0325">Glycoprotein</keyword>
<evidence type="ECO:0000256" key="5">
    <source>
        <dbReference type="ARBA" id="ARBA00022692"/>
    </source>
</evidence>
<reference evidence="15" key="1">
    <citation type="journal article" date="2020" name="bioRxiv">
        <title>Chromosome-level reference genome of the European wasp spider Argiope bruennichi: a resource for studies on range expansion and evolutionary adaptation.</title>
        <authorList>
            <person name="Sheffer M.M."/>
            <person name="Hoppe A."/>
            <person name="Krehenwinkel H."/>
            <person name="Uhl G."/>
            <person name="Kuss A.W."/>
            <person name="Jensen L."/>
            <person name="Jensen C."/>
            <person name="Gillespie R.G."/>
            <person name="Hoff K.J."/>
            <person name="Prost S."/>
        </authorList>
    </citation>
    <scope>NUCLEOTIDE SEQUENCE</scope>
</reference>
<keyword evidence="16" id="KW-1185">Reference proteome</keyword>
<keyword evidence="12" id="KW-0407">Ion channel</keyword>
<dbReference type="PANTHER" id="PTHR42643">
    <property type="entry name" value="IONOTROPIC RECEPTOR 20A-RELATED"/>
    <property type="match status" value="1"/>
</dbReference>
<dbReference type="Pfam" id="PF10613">
    <property type="entry name" value="Lig_chan-Glu_bd"/>
    <property type="match status" value="1"/>
</dbReference>
<evidence type="ECO:0000256" key="1">
    <source>
        <dbReference type="ARBA" id="ARBA00004651"/>
    </source>
</evidence>
<evidence type="ECO:0000256" key="3">
    <source>
        <dbReference type="ARBA" id="ARBA00022448"/>
    </source>
</evidence>
<evidence type="ECO:0000256" key="12">
    <source>
        <dbReference type="ARBA" id="ARBA00023303"/>
    </source>
</evidence>
<comment type="subcellular location">
    <subcellularLocation>
        <location evidence="1">Cell membrane</location>
        <topology evidence="1">Multi-pass membrane protein</topology>
    </subcellularLocation>
</comment>
<dbReference type="InterPro" id="IPR052192">
    <property type="entry name" value="Insect_Ionotropic_Sensory_Rcpt"/>
</dbReference>
<dbReference type="Pfam" id="PF00060">
    <property type="entry name" value="Lig_chan"/>
    <property type="match status" value="1"/>
</dbReference>
<dbReference type="AlphaFoldDB" id="A0A8T0E8B1"/>
<proteinExistence type="inferred from homology"/>
<dbReference type="PANTHER" id="PTHR42643:SF24">
    <property type="entry name" value="IONOTROPIC RECEPTOR 60A"/>
    <property type="match status" value="1"/>
</dbReference>
<comment type="similarity">
    <text evidence="2">Belongs to the glutamate-gated ion channel (TC 1.A.10.1) family.</text>
</comment>
<evidence type="ECO:0000313" key="15">
    <source>
        <dbReference type="EMBL" id="KAF8768059.1"/>
    </source>
</evidence>
<dbReference type="Gene3D" id="3.40.190.10">
    <property type="entry name" value="Periplasmic binding protein-like II"/>
    <property type="match status" value="1"/>
</dbReference>
<dbReference type="EMBL" id="JABXBU010002230">
    <property type="protein sequence ID" value="KAF8768059.1"/>
    <property type="molecule type" value="Genomic_DNA"/>
</dbReference>
<sequence>MKFELSLLETSTFVICSVSMSCPSMIRVATVLTNQLKVNISKAGDIRLSGIQGIFLDIILQALNLQFELVMVEDQEWGRLLPSGQWTGMIGMLQRGEADISINLISMTEQRTKVVEFSTVYATDDLTFALKKPGMAPASTALVHPFDTAVWIFTLAILLLMPLVFQSLSGTKCTYSETFLVLLGAMLKQPLFSTNNVLRYRILVCSWLIFALILSSSYSAVLLSLLSVPKEMPAVQDFEELSKAVAESGYKCFVSKGSSTLDFLVNNEKEHLRFIGETVLRNAWYRKDHPLMQSPQIDLRSATVHFRMLLQMVAGKEVWKKDFLSLDSLKMDNVAIPMKKHFCHKKKLNELITRINQAGLYMKIITDETFRLWLNSPEKTIVDNSEWKPLRYCDLTGAFVSLFIGLKLAFVSLICEIGHSKIRKHQRD</sequence>
<gene>
    <name evidence="15" type="ORF">HNY73_020918</name>
</gene>
<organism evidence="15 16">
    <name type="scientific">Argiope bruennichi</name>
    <name type="common">Wasp spider</name>
    <name type="synonym">Aranea bruennichi</name>
    <dbReference type="NCBI Taxonomy" id="94029"/>
    <lineage>
        <taxon>Eukaryota</taxon>
        <taxon>Metazoa</taxon>
        <taxon>Ecdysozoa</taxon>
        <taxon>Arthropoda</taxon>
        <taxon>Chelicerata</taxon>
        <taxon>Arachnida</taxon>
        <taxon>Araneae</taxon>
        <taxon>Araneomorphae</taxon>
        <taxon>Entelegynae</taxon>
        <taxon>Araneoidea</taxon>
        <taxon>Araneidae</taxon>
        <taxon>Argiope</taxon>
    </lineage>
</organism>
<comment type="caution">
    <text evidence="15">The sequence shown here is derived from an EMBL/GenBank/DDBJ whole genome shotgun (WGS) entry which is preliminary data.</text>
</comment>
<keyword evidence="9 15" id="KW-0675">Receptor</keyword>
<keyword evidence="5 13" id="KW-0812">Transmembrane</keyword>
<name>A0A8T0E8B1_ARGBR</name>
<feature type="transmembrane region" description="Helical" evidence="13">
    <location>
        <begin position="395"/>
        <end position="417"/>
    </location>
</feature>
<evidence type="ECO:0000256" key="8">
    <source>
        <dbReference type="ARBA" id="ARBA00023136"/>
    </source>
</evidence>
<accession>A0A8T0E8B1</accession>
<dbReference type="Proteomes" id="UP000807504">
    <property type="component" value="Unassembled WGS sequence"/>
</dbReference>
<keyword evidence="8 13" id="KW-0472">Membrane</keyword>
<feature type="domain" description="Ionotropic glutamate receptor L-glutamate and glycine-binding" evidence="14">
    <location>
        <begin position="37"/>
        <end position="95"/>
    </location>
</feature>
<evidence type="ECO:0000256" key="7">
    <source>
        <dbReference type="ARBA" id="ARBA00023065"/>
    </source>
</evidence>
<feature type="transmembrane region" description="Helical" evidence="13">
    <location>
        <begin position="149"/>
        <end position="168"/>
    </location>
</feature>
<evidence type="ECO:0000256" key="6">
    <source>
        <dbReference type="ARBA" id="ARBA00022989"/>
    </source>
</evidence>